<dbReference type="Proteomes" id="UP000247702">
    <property type="component" value="Unassembled WGS sequence"/>
</dbReference>
<gene>
    <name evidence="2" type="ORF">RclHR1_00320010</name>
</gene>
<accession>A0A2Z6R817</accession>
<keyword evidence="3" id="KW-1185">Reference proteome</keyword>
<evidence type="ECO:0000313" key="3">
    <source>
        <dbReference type="Proteomes" id="UP000247702"/>
    </source>
</evidence>
<proteinExistence type="predicted"/>
<feature type="compositionally biased region" description="Low complexity" evidence="1">
    <location>
        <begin position="55"/>
        <end position="69"/>
    </location>
</feature>
<feature type="compositionally biased region" description="Basic residues" evidence="1">
    <location>
        <begin position="90"/>
        <end position="105"/>
    </location>
</feature>
<evidence type="ECO:0000256" key="1">
    <source>
        <dbReference type="SAM" id="MobiDB-lite"/>
    </source>
</evidence>
<name>A0A2Z6R817_9GLOM</name>
<dbReference type="AlphaFoldDB" id="A0A2Z6R817"/>
<feature type="region of interest" description="Disordered" evidence="1">
    <location>
        <begin position="20"/>
        <end position="105"/>
    </location>
</feature>
<evidence type="ECO:0000313" key="2">
    <source>
        <dbReference type="EMBL" id="GBB98315.1"/>
    </source>
</evidence>
<reference evidence="2 3" key="1">
    <citation type="submission" date="2017-11" db="EMBL/GenBank/DDBJ databases">
        <title>The genome of Rhizophagus clarus HR1 reveals common genetic basis of auxotrophy among arbuscular mycorrhizal fungi.</title>
        <authorList>
            <person name="Kobayashi Y."/>
        </authorList>
    </citation>
    <scope>NUCLEOTIDE SEQUENCE [LARGE SCALE GENOMIC DNA]</scope>
    <source>
        <strain evidence="2 3">HR1</strain>
    </source>
</reference>
<feature type="compositionally biased region" description="Polar residues" evidence="1">
    <location>
        <begin position="75"/>
        <end position="84"/>
    </location>
</feature>
<feature type="compositionally biased region" description="Polar residues" evidence="1">
    <location>
        <begin position="25"/>
        <end position="36"/>
    </location>
</feature>
<protein>
    <submittedName>
        <fullName evidence="2">Uncharacterized protein</fullName>
    </submittedName>
</protein>
<sequence length="105" mass="11906">MWKQTKLAWCKHSISSFRSLRRQPKTTVSGPNSSSFKKADSPPLPGDYWIKPHTSWKSSRRSTSSNTNKRSCKSGNRQSGNLNKSAAPKPLKKKNIISHKMYNKS</sequence>
<organism evidence="2 3">
    <name type="scientific">Rhizophagus clarus</name>
    <dbReference type="NCBI Taxonomy" id="94130"/>
    <lineage>
        <taxon>Eukaryota</taxon>
        <taxon>Fungi</taxon>
        <taxon>Fungi incertae sedis</taxon>
        <taxon>Mucoromycota</taxon>
        <taxon>Glomeromycotina</taxon>
        <taxon>Glomeromycetes</taxon>
        <taxon>Glomerales</taxon>
        <taxon>Glomeraceae</taxon>
        <taxon>Rhizophagus</taxon>
    </lineage>
</organism>
<dbReference type="EMBL" id="BEXD01002446">
    <property type="protein sequence ID" value="GBB98315.1"/>
    <property type="molecule type" value="Genomic_DNA"/>
</dbReference>
<comment type="caution">
    <text evidence="2">The sequence shown here is derived from an EMBL/GenBank/DDBJ whole genome shotgun (WGS) entry which is preliminary data.</text>
</comment>